<sequence length="920" mass="103875">MWHEARKQEKHIRSILIDYRKRAERRQDFYARIRQDPIKFLRVYGTRAKINLDADIVKAAENPKTMMRWTADPSVVIDRFDARANLDQYSEPTLKEIKLTTLEKIEERLCNYERYRCLVQNDFLGVTEAMTLKQIEMDEKFGDLEERKKAKEEEEEKKKKLQEGKAAINFVYEENEPLSGTAKPVADDSSESECEADSDMDIDVELDLSTLTGEQRRRLCKHGLEYKMKSSDFIRLLDADQQLETELRLAKAMEEEKSHLVRKPRGRQIRDRRTLERFAKPLGPKIGLLNGQPITRRKIYLSGASSDSESYESPSSVEGDSMSAEGLQRRQNRSRFPPPPPPARDHDAPPAIPSQTMCTNPNLFESRRPAVPIGGLTMVSFCRPHRRHRGADLIGMTNRGNRSSHGLGDGDVTDSSSSGSPTAHRRGRKPGPRRSRVEYITTFGGEDDEGEGGQAPGSSGGGEQTRRAPPDPLAHRPLGSTASALAASVVSSMLSKPAVDHTGRGRPSNRARSRNRSTSSSSHRRRRSPGSFRRQRPSVSSSSSRSSSRRDSQRFGRSRSGSRTSSPSRRLPKRIRPDNASLSPVSRRDPDRAFRNRSRSPSKKGSEILVPVKRYYRPELESDEEKSALSAIDSDSSDSQRNSSPHNSSCQRASSSFIEPSGRRRYFSNLGESGDFYGSGGKKSFDETRSDDRFSTATHSSHTSATTTTPSTQEVRLSSGSSGLRLPPQELLKRRMQAQLNKALVADKKAEQERQMKLEKERQDREQGLRKLAEKLRQREADRRRAERLLDVGRRRRGAGGGLSPGSPSRSVGGASTASRSCSPRSPPAPSQPPRRDMNKRPSPSFDRVRGYDRERFADDRRSPTSSFYRSSDYTRCRRVYDDRRPNGGRGYYGRSDRYGADYAGRAPSPRRYERSRDRR</sequence>
<keyword evidence="2" id="KW-0508">mRNA splicing</keyword>
<feature type="compositionally biased region" description="Basic residues" evidence="3">
    <location>
        <begin position="522"/>
        <end position="536"/>
    </location>
</feature>
<feature type="compositionally biased region" description="Low complexity" evidence="3">
    <location>
        <begin position="558"/>
        <end position="569"/>
    </location>
</feature>
<proteinExistence type="predicted"/>
<dbReference type="PANTHER" id="PTHR13161">
    <property type="entry name" value="SPLICING FACTOR SUPPRESSOR OF WHITE APRICOT"/>
    <property type="match status" value="1"/>
</dbReference>
<reference evidence="5" key="1">
    <citation type="submission" date="2016-01" db="EMBL/GenBank/DDBJ databases">
        <title>Reference transcriptome for the parasite Schistocephalus solidus: insights into the molecular evolution of parasitism.</title>
        <authorList>
            <person name="Hebert F.O."/>
            <person name="Grambauer S."/>
            <person name="Barber I."/>
            <person name="Landry C.R."/>
            <person name="Aubin-Horth N."/>
        </authorList>
    </citation>
    <scope>NUCLEOTIDE SEQUENCE</scope>
</reference>
<dbReference type="GO" id="GO:0008380">
    <property type="term" value="P:RNA splicing"/>
    <property type="evidence" value="ECO:0007669"/>
    <property type="project" value="UniProtKB-KW"/>
</dbReference>
<dbReference type="EMBL" id="GEEE01005220">
    <property type="protein sequence ID" value="JAP58005.1"/>
    <property type="molecule type" value="Transcribed_RNA"/>
</dbReference>
<feature type="compositionally biased region" description="Basic and acidic residues" evidence="3">
    <location>
        <begin position="911"/>
        <end position="920"/>
    </location>
</feature>
<dbReference type="InterPro" id="IPR019147">
    <property type="entry name" value="SWAP_N_domain"/>
</dbReference>
<feature type="compositionally biased region" description="Low complexity" evidence="3">
    <location>
        <begin position="695"/>
        <end position="726"/>
    </location>
</feature>
<dbReference type="AlphaFoldDB" id="A0A0X3Q1J9"/>
<feature type="compositionally biased region" description="Low complexity" evidence="3">
    <location>
        <begin position="805"/>
        <end position="824"/>
    </location>
</feature>
<feature type="region of interest" description="Disordered" evidence="3">
    <location>
        <begin position="178"/>
        <end position="197"/>
    </location>
</feature>
<dbReference type="Pfam" id="PF09750">
    <property type="entry name" value="DRY_EERY"/>
    <property type="match status" value="1"/>
</dbReference>
<feature type="region of interest" description="Disordered" evidence="3">
    <location>
        <begin position="303"/>
        <end position="363"/>
    </location>
</feature>
<keyword evidence="1" id="KW-0507">mRNA processing</keyword>
<feature type="compositionally biased region" description="Basic and acidic residues" evidence="3">
    <location>
        <begin position="873"/>
        <end position="886"/>
    </location>
</feature>
<accession>A0A0X3Q1J9</accession>
<feature type="domain" description="Suppressor of white apricot N-terminal" evidence="4">
    <location>
        <begin position="39"/>
        <end position="176"/>
    </location>
</feature>
<protein>
    <recommendedName>
        <fullName evidence="4">Suppressor of white apricot N-terminal domain-containing protein</fullName>
    </recommendedName>
</protein>
<name>A0A0X3Q1J9_SCHSO</name>
<feature type="compositionally biased region" description="Basic and acidic residues" evidence="3">
    <location>
        <begin position="847"/>
        <end position="863"/>
    </location>
</feature>
<feature type="compositionally biased region" description="Basic residues" evidence="3">
    <location>
        <begin position="423"/>
        <end position="434"/>
    </location>
</feature>
<feature type="compositionally biased region" description="Polar residues" evidence="3">
    <location>
        <begin position="354"/>
        <end position="363"/>
    </location>
</feature>
<feature type="compositionally biased region" description="Low complexity" evidence="3">
    <location>
        <begin position="628"/>
        <end position="649"/>
    </location>
</feature>
<dbReference type="GO" id="GO:0006397">
    <property type="term" value="P:mRNA processing"/>
    <property type="evidence" value="ECO:0007669"/>
    <property type="project" value="UniProtKB-KW"/>
</dbReference>
<dbReference type="SMART" id="SM01141">
    <property type="entry name" value="DRY_EERY"/>
    <property type="match status" value="1"/>
</dbReference>
<feature type="compositionally biased region" description="Low complexity" evidence="3">
    <location>
        <begin position="480"/>
        <end position="495"/>
    </location>
</feature>
<feature type="compositionally biased region" description="Gly residues" evidence="3">
    <location>
        <begin position="452"/>
        <end position="463"/>
    </location>
</feature>
<organism evidence="5">
    <name type="scientific">Schistocephalus solidus</name>
    <name type="common">Tapeworm</name>
    <dbReference type="NCBI Taxonomy" id="70667"/>
    <lineage>
        <taxon>Eukaryota</taxon>
        <taxon>Metazoa</taxon>
        <taxon>Spiralia</taxon>
        <taxon>Lophotrochozoa</taxon>
        <taxon>Platyhelminthes</taxon>
        <taxon>Cestoda</taxon>
        <taxon>Eucestoda</taxon>
        <taxon>Diphyllobothriidea</taxon>
        <taxon>Diphyllobothriidae</taxon>
        <taxon>Schistocephalus</taxon>
    </lineage>
</organism>
<feature type="compositionally biased region" description="Basic and acidic residues" evidence="3">
    <location>
        <begin position="683"/>
        <end position="694"/>
    </location>
</feature>
<evidence type="ECO:0000256" key="3">
    <source>
        <dbReference type="SAM" id="MobiDB-lite"/>
    </source>
</evidence>
<feature type="region of interest" description="Disordered" evidence="3">
    <location>
        <begin position="392"/>
        <end position="920"/>
    </location>
</feature>
<feature type="compositionally biased region" description="Basic and acidic residues" evidence="3">
    <location>
        <begin position="745"/>
        <end position="793"/>
    </location>
</feature>
<evidence type="ECO:0000313" key="5">
    <source>
        <dbReference type="EMBL" id="JAP58005.1"/>
    </source>
</evidence>
<feature type="compositionally biased region" description="Low complexity" evidence="3">
    <location>
        <begin position="303"/>
        <end position="318"/>
    </location>
</feature>
<gene>
    <name evidence="5" type="ORF">TR92359</name>
</gene>
<dbReference type="PANTHER" id="PTHR13161:SF4">
    <property type="entry name" value="CLK4-ASSOCIATING SERINE_ARGININE RICH PROTEIN"/>
    <property type="match status" value="1"/>
</dbReference>
<dbReference type="InterPro" id="IPR040397">
    <property type="entry name" value="SWAP"/>
</dbReference>
<feature type="compositionally biased region" description="Low complexity" evidence="3">
    <location>
        <begin position="537"/>
        <end position="546"/>
    </location>
</feature>
<evidence type="ECO:0000256" key="2">
    <source>
        <dbReference type="ARBA" id="ARBA00023187"/>
    </source>
</evidence>
<evidence type="ECO:0000259" key="4">
    <source>
        <dbReference type="SMART" id="SM01141"/>
    </source>
</evidence>
<evidence type="ECO:0000256" key="1">
    <source>
        <dbReference type="ARBA" id="ARBA00022664"/>
    </source>
</evidence>
<feature type="compositionally biased region" description="Acidic residues" evidence="3">
    <location>
        <begin position="188"/>
        <end position="197"/>
    </location>
</feature>